<keyword evidence="4" id="KW-1185">Reference proteome</keyword>
<dbReference type="RefSeq" id="WP_394828053.1">
    <property type="nucleotide sequence ID" value="NZ_CP089984.1"/>
</dbReference>
<gene>
    <name evidence="3" type="ORF">LZC94_14415</name>
</gene>
<feature type="domain" description="Bacteriophage T5 Orf172 DNA-binding" evidence="2">
    <location>
        <begin position="179"/>
        <end position="262"/>
    </location>
</feature>
<dbReference type="Pfam" id="PF13250">
    <property type="entry name" value="SNIPE"/>
    <property type="match status" value="1"/>
</dbReference>
<accession>A0ABZ2M7E0</accession>
<name>A0ABZ2M7E0_9BACT</name>
<evidence type="ECO:0000259" key="2">
    <source>
        <dbReference type="SMART" id="SM00974"/>
    </source>
</evidence>
<evidence type="ECO:0000313" key="3">
    <source>
        <dbReference type="EMBL" id="WXB18424.1"/>
    </source>
</evidence>
<evidence type="ECO:0000313" key="4">
    <source>
        <dbReference type="Proteomes" id="UP001370348"/>
    </source>
</evidence>
<dbReference type="InterPro" id="IPR018306">
    <property type="entry name" value="Phage_T5_Orf172_DNA-bd"/>
</dbReference>
<sequence length="303" mass="34198">MVKQQAKLMLRAFNGECDAAIAKVRYDNVIKLEERVSKAYRDINKLGEVQQVFISARYHDLKLAELHLVHEHREKVQEEKDQQRRIRDQMREEQRAEEELARARAEAEKEEAQKTAALENARAKLAADVATGEQHDRLEALVTRLETELKDALDRKAKAIARAQLTKSGHVYVLSNVGSFGEGVYKIGMTRRLDPFERVDELGDASVPFPFDVHAIIFCEDAPTLENRLHQAFASRRVNGVNLRKEYFRVTLDEIRGEVQKLHGLVSFTLSAEAEEYRKSMAAATAIREAATAATAQTVGASA</sequence>
<organism evidence="3 4">
    <name type="scientific">Pendulispora albinea</name>
    <dbReference type="NCBI Taxonomy" id="2741071"/>
    <lineage>
        <taxon>Bacteria</taxon>
        <taxon>Pseudomonadati</taxon>
        <taxon>Myxococcota</taxon>
        <taxon>Myxococcia</taxon>
        <taxon>Myxococcales</taxon>
        <taxon>Sorangiineae</taxon>
        <taxon>Pendulisporaceae</taxon>
        <taxon>Pendulispora</taxon>
    </lineage>
</organism>
<protein>
    <submittedName>
        <fullName evidence="3">DUF4041 domain-containing protein</fullName>
    </submittedName>
</protein>
<reference evidence="3 4" key="1">
    <citation type="submission" date="2021-12" db="EMBL/GenBank/DDBJ databases">
        <title>Discovery of the Pendulisporaceae a myxobacterial family with distinct sporulation behavior and unique specialized metabolism.</title>
        <authorList>
            <person name="Garcia R."/>
            <person name="Popoff A."/>
            <person name="Bader C.D."/>
            <person name="Loehr J."/>
            <person name="Walesch S."/>
            <person name="Walt C."/>
            <person name="Boldt J."/>
            <person name="Bunk B."/>
            <person name="Haeckl F.J.F.P.J."/>
            <person name="Gunesch A.P."/>
            <person name="Birkelbach J."/>
            <person name="Nuebel U."/>
            <person name="Pietschmann T."/>
            <person name="Bach T."/>
            <person name="Mueller R."/>
        </authorList>
    </citation>
    <scope>NUCLEOTIDE SEQUENCE [LARGE SCALE GENOMIC DNA]</scope>
    <source>
        <strain evidence="3 4">MSr11954</strain>
    </source>
</reference>
<dbReference type="EMBL" id="CP089984">
    <property type="protein sequence ID" value="WXB18424.1"/>
    <property type="molecule type" value="Genomic_DNA"/>
</dbReference>
<proteinExistence type="predicted"/>
<feature type="region of interest" description="Disordered" evidence="1">
    <location>
        <begin position="74"/>
        <end position="107"/>
    </location>
</feature>
<dbReference type="Pfam" id="PF13455">
    <property type="entry name" value="MUG113"/>
    <property type="match status" value="1"/>
</dbReference>
<evidence type="ECO:0000256" key="1">
    <source>
        <dbReference type="SAM" id="MobiDB-lite"/>
    </source>
</evidence>
<dbReference type="InterPro" id="IPR025280">
    <property type="entry name" value="SNIPE"/>
</dbReference>
<dbReference type="SMART" id="SM00974">
    <property type="entry name" value="T5orf172"/>
    <property type="match status" value="1"/>
</dbReference>
<dbReference type="Proteomes" id="UP001370348">
    <property type="component" value="Chromosome"/>
</dbReference>